<evidence type="ECO:0000259" key="8">
    <source>
        <dbReference type="Pfam" id="PF02384"/>
    </source>
</evidence>
<dbReference type="OrthoDB" id="9814572at2"/>
<dbReference type="SUPFAM" id="SSF53335">
    <property type="entry name" value="S-adenosyl-L-methionine-dependent methyltransferases"/>
    <property type="match status" value="1"/>
</dbReference>
<keyword evidence="4" id="KW-0808">Transferase</keyword>
<dbReference type="HOGENOM" id="CLU_013049_4_1_10"/>
<evidence type="ECO:0000259" key="9">
    <source>
        <dbReference type="Pfam" id="PF12161"/>
    </source>
</evidence>
<dbReference type="PRINTS" id="PR00507">
    <property type="entry name" value="N12N6MTFRASE"/>
</dbReference>
<keyword evidence="11" id="KW-1185">Reference proteome</keyword>
<proteinExistence type="inferred from homology"/>
<reference evidence="10" key="1">
    <citation type="submission" date="2006-03" db="EMBL/GenBank/DDBJ databases">
        <authorList>
            <person name="Bowman J."/>
            <person name="Ferriera S."/>
            <person name="Johnson J."/>
            <person name="Kravitz S."/>
            <person name="Halpern A."/>
            <person name="Remington K."/>
            <person name="Beeson K."/>
            <person name="Tran B."/>
            <person name="Rogers Y.-H."/>
            <person name="Friedman R."/>
            <person name="Venter J.C."/>
        </authorList>
    </citation>
    <scope>NUCLEOTIDE SEQUENCE [LARGE SCALE GENOMIC DNA]</scope>
    <source>
        <strain evidence="10">ATCC 700755</strain>
    </source>
</reference>
<dbReference type="EC" id="2.1.1.72" evidence="2"/>
<dbReference type="InterPro" id="IPR022749">
    <property type="entry name" value="D12N6_MeTrfase_N"/>
</dbReference>
<keyword evidence="5" id="KW-0949">S-adenosyl-L-methionine</keyword>
<keyword evidence="6" id="KW-0680">Restriction system</keyword>
<evidence type="ECO:0000256" key="1">
    <source>
        <dbReference type="ARBA" id="ARBA00006594"/>
    </source>
</evidence>
<feature type="domain" description="N6 adenine-specific DNA methyltransferase N-terminal" evidence="9">
    <location>
        <begin position="13"/>
        <end position="150"/>
    </location>
</feature>
<evidence type="ECO:0000256" key="3">
    <source>
        <dbReference type="ARBA" id="ARBA00022603"/>
    </source>
</evidence>
<comment type="catalytic activity">
    <reaction evidence="7">
        <text>a 2'-deoxyadenosine in DNA + S-adenosyl-L-methionine = an N(6)-methyl-2'-deoxyadenosine in DNA + S-adenosyl-L-homocysteine + H(+)</text>
        <dbReference type="Rhea" id="RHEA:15197"/>
        <dbReference type="Rhea" id="RHEA-COMP:12418"/>
        <dbReference type="Rhea" id="RHEA-COMP:12419"/>
        <dbReference type="ChEBI" id="CHEBI:15378"/>
        <dbReference type="ChEBI" id="CHEBI:57856"/>
        <dbReference type="ChEBI" id="CHEBI:59789"/>
        <dbReference type="ChEBI" id="CHEBI:90615"/>
        <dbReference type="ChEBI" id="CHEBI:90616"/>
        <dbReference type="EC" id="2.1.1.72"/>
    </reaction>
</comment>
<evidence type="ECO:0000313" key="10">
    <source>
        <dbReference type="EMBL" id="AFU67869.1"/>
    </source>
</evidence>
<accession>K4IBQ1</accession>
<dbReference type="Proteomes" id="UP000008514">
    <property type="component" value="Chromosome"/>
</dbReference>
<evidence type="ECO:0000256" key="7">
    <source>
        <dbReference type="ARBA" id="ARBA00047942"/>
    </source>
</evidence>
<gene>
    <name evidence="10" type="ordered locus">P700755_000890</name>
</gene>
<evidence type="ECO:0000313" key="11">
    <source>
        <dbReference type="Proteomes" id="UP000008514"/>
    </source>
</evidence>
<dbReference type="PANTHER" id="PTHR42998:SF1">
    <property type="entry name" value="TYPE I RESTRICTION ENZYME HINDI METHYLASE SUBUNIT"/>
    <property type="match status" value="1"/>
</dbReference>
<dbReference type="PROSITE" id="PS00092">
    <property type="entry name" value="N6_MTASE"/>
    <property type="match status" value="1"/>
</dbReference>
<dbReference type="InterPro" id="IPR002052">
    <property type="entry name" value="DNA_methylase_N6_adenine_CS"/>
</dbReference>
<organism evidence="10 11">
    <name type="scientific">Psychroflexus torquis (strain ATCC 700755 / CIP 106069 / ACAM 623)</name>
    <dbReference type="NCBI Taxonomy" id="313595"/>
    <lineage>
        <taxon>Bacteria</taxon>
        <taxon>Pseudomonadati</taxon>
        <taxon>Bacteroidota</taxon>
        <taxon>Flavobacteriia</taxon>
        <taxon>Flavobacteriales</taxon>
        <taxon>Flavobacteriaceae</taxon>
        <taxon>Psychroflexus</taxon>
    </lineage>
</organism>
<dbReference type="GO" id="GO:0032259">
    <property type="term" value="P:methylation"/>
    <property type="evidence" value="ECO:0007669"/>
    <property type="project" value="UniProtKB-KW"/>
</dbReference>
<evidence type="ECO:0000256" key="4">
    <source>
        <dbReference type="ARBA" id="ARBA00022679"/>
    </source>
</evidence>
<dbReference type="EMBL" id="CP003879">
    <property type="protein sequence ID" value="AFU67869.1"/>
    <property type="molecule type" value="Genomic_DNA"/>
</dbReference>
<dbReference type="AlphaFoldDB" id="K4IBQ1"/>
<dbReference type="Gene3D" id="1.20.1260.30">
    <property type="match status" value="1"/>
</dbReference>
<dbReference type="RefSeq" id="WP_015023484.1">
    <property type="nucleotide sequence ID" value="NC_018721.1"/>
</dbReference>
<dbReference type="InterPro" id="IPR003356">
    <property type="entry name" value="DNA_methylase_A-5"/>
</dbReference>
<sequence length="546" mass="62321">MPKNQTKADINFEQELWKAANELRGAVAENQYKDYILPLIFLKHISEKYEVRKEELFQALNDKGSDYYTNDTEEQNYVLEDPDEYLSKNTYIIPKEATWQYLQDNAEQDNIKVLVDNAFDLLDDTLAEFRPELKGILPRIFVKSQLTPKQVAGLINLLAKPKLSEKENPGSDILGRVYEYYIGKFAIAEGSGAGQFFTPSSIVRLLVEMIEPYQGKIFDNACGSGGMFIQSLKFLQAHGGDKKNISIYGQERYDGTLRLCKMNLALRDLSFDVRLGDSLLQDKFPDLEADFIIVNPPFNVSQWHPEDLPENDPRLFGTKEEFTTDGNANYMWMQTFWNHLSDTGTAAVVMANGAMTSNTKGEKNVRQHMVDHGMVDCIVRLPDKLFLTTGIPACIFILSKNRDGKDGKHRKRDNEVLFIDLSKHGRMESRKLRVFDEADLQKATDTYHAWRNIKDSVTSSDSAKAELYREADTYIDQPGFSYSANLEEIAKQDYKLTPGIYVGTEAVEDDGIPFEHKMETLKAQLQTQFKTGNALQKQILDNFEKF</sequence>
<protein>
    <recommendedName>
        <fullName evidence="2">site-specific DNA-methyltransferase (adenine-specific)</fullName>
        <ecNumber evidence="2">2.1.1.72</ecNumber>
    </recommendedName>
</protein>
<comment type="similarity">
    <text evidence="1">Belongs to the N(4)/N(6)-methyltransferase family.</text>
</comment>
<dbReference type="GO" id="GO:0009307">
    <property type="term" value="P:DNA restriction-modification system"/>
    <property type="evidence" value="ECO:0007669"/>
    <property type="project" value="UniProtKB-KW"/>
</dbReference>
<dbReference type="GO" id="GO:0009007">
    <property type="term" value="F:site-specific DNA-methyltransferase (adenine-specific) activity"/>
    <property type="evidence" value="ECO:0007669"/>
    <property type="project" value="UniProtKB-EC"/>
</dbReference>
<dbReference type="InterPro" id="IPR052916">
    <property type="entry name" value="Type-I_RE_MTase_Subunit"/>
</dbReference>
<dbReference type="InterPro" id="IPR029063">
    <property type="entry name" value="SAM-dependent_MTases_sf"/>
</dbReference>
<evidence type="ECO:0000256" key="5">
    <source>
        <dbReference type="ARBA" id="ARBA00022691"/>
    </source>
</evidence>
<dbReference type="GO" id="GO:0003677">
    <property type="term" value="F:DNA binding"/>
    <property type="evidence" value="ECO:0007669"/>
    <property type="project" value="InterPro"/>
</dbReference>
<dbReference type="Pfam" id="PF02384">
    <property type="entry name" value="N6_Mtase"/>
    <property type="match status" value="1"/>
</dbReference>
<dbReference type="PANTHER" id="PTHR42998">
    <property type="entry name" value="TYPE I RESTRICTION ENZYME HINDVIIP M PROTEIN-RELATED"/>
    <property type="match status" value="1"/>
</dbReference>
<dbReference type="InterPro" id="IPR038333">
    <property type="entry name" value="T1MK-like_N_sf"/>
</dbReference>
<keyword evidence="3" id="KW-0489">Methyltransferase</keyword>
<reference evidence="10" key="2">
    <citation type="submission" date="2012-09" db="EMBL/GenBank/DDBJ databases">
        <title>The complete sequence of Psychroflexus torquis an extreme psychrophile from sea-ice that is stimulated by light.</title>
        <authorList>
            <person name="Feng S."/>
            <person name="Powell S.M."/>
            <person name="Bowman J.P."/>
        </authorList>
    </citation>
    <scope>NUCLEOTIDE SEQUENCE [LARGE SCALE GENOMIC DNA]</scope>
    <source>
        <strain evidence="10">ATCC 700755</strain>
    </source>
</reference>
<dbReference type="REBASE" id="55928">
    <property type="entry name" value="M.PtoBORF890P"/>
</dbReference>
<feature type="domain" description="DNA methylase adenine-specific" evidence="8">
    <location>
        <begin position="171"/>
        <end position="510"/>
    </location>
</feature>
<name>K4IBQ1_PSYTT</name>
<dbReference type="KEGG" id="ptq:P700755_000890"/>
<dbReference type="STRING" id="313595.P700755_000890"/>
<dbReference type="GO" id="GO:0008170">
    <property type="term" value="F:N-methyltransferase activity"/>
    <property type="evidence" value="ECO:0007669"/>
    <property type="project" value="InterPro"/>
</dbReference>
<dbReference type="Gene3D" id="3.40.50.150">
    <property type="entry name" value="Vaccinia Virus protein VP39"/>
    <property type="match status" value="1"/>
</dbReference>
<dbReference type="eggNOG" id="COG0286">
    <property type="taxonomic scope" value="Bacteria"/>
</dbReference>
<evidence type="ECO:0000256" key="6">
    <source>
        <dbReference type="ARBA" id="ARBA00022747"/>
    </source>
</evidence>
<evidence type="ECO:0000256" key="2">
    <source>
        <dbReference type="ARBA" id="ARBA00011900"/>
    </source>
</evidence>
<dbReference type="Pfam" id="PF12161">
    <property type="entry name" value="HsdM_N"/>
    <property type="match status" value="1"/>
</dbReference>